<comment type="caution">
    <text evidence="1">The sequence shown here is derived from an EMBL/GenBank/DDBJ whole genome shotgun (WGS) entry which is preliminary data.</text>
</comment>
<proteinExistence type="predicted"/>
<gene>
    <name evidence="1" type="ORF">FOXB_05791</name>
</gene>
<reference evidence="1" key="1">
    <citation type="journal article" date="2012" name="Mol. Plant Microbe Interact.">
        <title>A highly conserved effector in Fusarium oxysporum is required for full virulence on Arabidopsis.</title>
        <authorList>
            <person name="Thatcher L.F."/>
            <person name="Gardiner D.M."/>
            <person name="Kazan K."/>
            <person name="Manners J."/>
        </authorList>
    </citation>
    <scope>NUCLEOTIDE SEQUENCE [LARGE SCALE GENOMIC DNA]</scope>
    <source>
        <strain evidence="1">Fo5176</strain>
    </source>
</reference>
<evidence type="ECO:0000313" key="1">
    <source>
        <dbReference type="EMBL" id="EGU83695.1"/>
    </source>
</evidence>
<protein>
    <submittedName>
        <fullName evidence="1">Uncharacterized protein</fullName>
    </submittedName>
</protein>
<sequence length="117" mass="13163">MAARQLQPSDCAVIQTSHQNLTNASDLLEPLRKALARINLWIRHILYTKYHAITGSHVVFIKKAGVTIFALRALSTEEGRFQLEFAYLPKLFERKGNGHLSSARVHHDNNPACTSQV</sequence>
<organism evidence="1">
    <name type="scientific">Fusarium oxysporum (strain Fo5176)</name>
    <name type="common">Fusarium vascular wilt</name>
    <dbReference type="NCBI Taxonomy" id="660025"/>
    <lineage>
        <taxon>Eukaryota</taxon>
        <taxon>Fungi</taxon>
        <taxon>Dikarya</taxon>
        <taxon>Ascomycota</taxon>
        <taxon>Pezizomycotina</taxon>
        <taxon>Sordariomycetes</taxon>
        <taxon>Hypocreomycetidae</taxon>
        <taxon>Hypocreales</taxon>
        <taxon>Nectriaceae</taxon>
        <taxon>Fusarium</taxon>
        <taxon>Fusarium oxysporum species complex</taxon>
    </lineage>
</organism>
<accession>F9FHB2</accession>
<dbReference type="EMBL" id="AFQF01001820">
    <property type="protein sequence ID" value="EGU83695.1"/>
    <property type="molecule type" value="Genomic_DNA"/>
</dbReference>
<name>F9FHB2_FUSOF</name>
<dbReference type="AlphaFoldDB" id="F9FHB2"/>